<dbReference type="Gene3D" id="1.20.1280.290">
    <property type="match status" value="2"/>
</dbReference>
<dbReference type="AlphaFoldDB" id="U5H4R0"/>
<accession>U5H4R0</accession>
<feature type="transmembrane region" description="Helical" evidence="9">
    <location>
        <begin position="217"/>
        <end position="233"/>
    </location>
</feature>
<dbReference type="PANTHER" id="PTHR12226:SF2">
    <property type="entry name" value="MANNOSE-P-DOLICHOL UTILIZATION DEFECT 1 PROTEIN"/>
    <property type="match status" value="1"/>
</dbReference>
<feature type="region of interest" description="Disordered" evidence="8">
    <location>
        <begin position="344"/>
        <end position="393"/>
    </location>
</feature>
<reference evidence="11" key="4">
    <citation type="submission" date="2015-06" db="UniProtKB">
        <authorList>
            <consortium name="EnsemblFungi"/>
        </authorList>
    </citation>
    <scope>IDENTIFICATION</scope>
</reference>
<evidence type="ECO:0000256" key="3">
    <source>
        <dbReference type="ARBA" id="ARBA00022692"/>
    </source>
</evidence>
<dbReference type="EMBL" id="AEIJ01000226">
    <property type="status" value="NOT_ANNOTATED_CDS"/>
    <property type="molecule type" value="Genomic_DNA"/>
</dbReference>
<comment type="subcellular location">
    <subcellularLocation>
        <location evidence="1">Membrane</location>
        <topology evidence="1">Multi-pass membrane protein</topology>
    </subcellularLocation>
</comment>
<reference evidence="10" key="2">
    <citation type="submission" date="2010-11" db="EMBL/GenBank/DDBJ databases">
        <authorList>
            <consortium name="The Broad Institute Genome Sequencing Platform"/>
            <person name="Earl A."/>
            <person name="Ward D."/>
            <person name="Feldgarden M."/>
            <person name="Gevers D."/>
            <person name="Butler R."/>
            <person name="Young S.K."/>
            <person name="Zeng Q."/>
            <person name="Gargeya S."/>
            <person name="Fitzgerald M."/>
            <person name="Haas B."/>
            <person name="Abouelleil A."/>
            <person name="Alvarado L."/>
            <person name="Arachchi H.M."/>
            <person name="Berlin A."/>
            <person name="Brown A."/>
            <person name="Chapman S.B."/>
            <person name="Chen Z."/>
            <person name="Dunbar C."/>
            <person name="Freedman E."/>
            <person name="Gearin G."/>
            <person name="Gellesch M."/>
            <person name="Goldberg J."/>
            <person name="Griggs A."/>
            <person name="Gujja S."/>
            <person name="Heilman E."/>
            <person name="Heiman D."/>
            <person name="Howarth C."/>
            <person name="Larson L."/>
            <person name="Lui A."/>
            <person name="MacDonald P.J.P."/>
            <person name="Mehta T."/>
            <person name="Montmayeur A."/>
            <person name="Murphy C."/>
            <person name="Neiman D."/>
            <person name="Pearson M."/>
            <person name="Priest M."/>
            <person name="Roberts A."/>
            <person name="Saif S."/>
            <person name="Shea T."/>
            <person name="Shenoy N."/>
            <person name="Sisk P."/>
            <person name="Stolte C."/>
            <person name="Sykes S."/>
            <person name="White J."/>
            <person name="Yandava C."/>
            <person name="Wortman J."/>
            <person name="Nusbaum C."/>
            <person name="Birren B."/>
        </authorList>
    </citation>
    <scope>NUCLEOTIDE SEQUENCE</scope>
    <source>
        <strain evidence="10">P1A1 Lamole</strain>
    </source>
</reference>
<reference evidence="10 12" key="3">
    <citation type="journal article" date="2015" name="BMC Genomics">
        <title>Sex and parasites: genomic and transcriptomic analysis of Microbotryum lychnidis-dioicae, the biotrophic and plant-castrating anther smut fungus.</title>
        <authorList>
            <person name="Perlin M.H."/>
            <person name="Amselem J."/>
            <person name="Fontanillas E."/>
            <person name="Toh S.S."/>
            <person name="Chen Z."/>
            <person name="Goldberg J."/>
            <person name="Duplessis S."/>
            <person name="Henrissat B."/>
            <person name="Young S."/>
            <person name="Zeng Q."/>
            <person name="Aguileta G."/>
            <person name="Petit E."/>
            <person name="Badouin H."/>
            <person name="Andrews J."/>
            <person name="Razeeq D."/>
            <person name="Gabaldon T."/>
            <person name="Quesneville H."/>
            <person name="Giraud T."/>
            <person name="Hood M.E."/>
            <person name="Schultz D.J."/>
            <person name="Cuomo C.A."/>
        </authorList>
    </citation>
    <scope>NUCLEOTIDE SEQUENCE [LARGE SCALE GENOMIC DNA]</scope>
    <source>
        <strain evidence="12">p1A1 Lamole</strain>
        <strain evidence="10">P1A1 Lamole</strain>
    </source>
</reference>
<evidence type="ECO:0000256" key="6">
    <source>
        <dbReference type="ARBA" id="ARBA00023136"/>
    </source>
</evidence>
<keyword evidence="12" id="KW-1185">Reference proteome</keyword>
<feature type="transmembrane region" description="Helical" evidence="9">
    <location>
        <begin position="193"/>
        <end position="210"/>
    </location>
</feature>
<sequence length="393" mass="42945">MCCVRAALYGLDSPPLANFHLEPVMRMACLSVRPFLCFQARCMVCLRHFQRLLSMMSPSPKLSGRGVSEGLVSWSKSCGRSGLNDIDLITTSRGNTSLPHMQSNSVQDCFTTLIYNTDLGDRRCIQYSISKALGLAIVLGGSIVKLPQIIKIINARSARGVSLASYLLDTSSTAIVVAYNVRNSFPWSTYGENIFLLAQNVVIIGLIVLYSTEATAPLLLLLSALGLMLAYVLSSRDLLPLPHLSLLLSASIPLTLSSKVPQILEIQKNRSTGQLSGFLVASQVLGCLARVFTTLTETGDRVLWWGFFLTTLMNAMIAVQMWVYWDNSKTDSVDHGKRAYKHKVSGELKPKVKSSPKPAPFASNSGDSMDALPRKAFGSSPSSVRKYVRKLDG</sequence>
<dbReference type="InterPro" id="IPR016817">
    <property type="entry name" value="MannP-dilichol_defect-1"/>
</dbReference>
<evidence type="ECO:0000256" key="4">
    <source>
        <dbReference type="ARBA" id="ARBA00022737"/>
    </source>
</evidence>
<evidence type="ECO:0000313" key="10">
    <source>
        <dbReference type="EMBL" id="KDE07431.1"/>
    </source>
</evidence>
<proteinExistence type="inferred from homology"/>
<feature type="transmembrane region" description="Helical" evidence="9">
    <location>
        <begin position="302"/>
        <end position="325"/>
    </location>
</feature>
<evidence type="ECO:0000313" key="12">
    <source>
        <dbReference type="Proteomes" id="UP000017200"/>
    </source>
</evidence>
<name>U5H4R0_USTV1</name>
<dbReference type="InParanoid" id="U5H4R0"/>
<dbReference type="SMART" id="SM00679">
    <property type="entry name" value="CTNS"/>
    <property type="match status" value="2"/>
</dbReference>
<dbReference type="InterPro" id="IPR006603">
    <property type="entry name" value="PQ-loop_rpt"/>
</dbReference>
<feature type="transmembrane region" description="Helical" evidence="9">
    <location>
        <begin position="162"/>
        <end position="181"/>
    </location>
</feature>
<dbReference type="EMBL" id="GL541659">
    <property type="protein sequence ID" value="KDE07431.1"/>
    <property type="molecule type" value="Genomic_DNA"/>
</dbReference>
<keyword evidence="6 9" id="KW-0472">Membrane</keyword>
<evidence type="ECO:0000256" key="7">
    <source>
        <dbReference type="ARBA" id="ARBA00038475"/>
    </source>
</evidence>
<dbReference type="EnsemblFungi" id="MVLG_02298T0">
    <property type="protein sequence ID" value="MVLG_02298T0"/>
    <property type="gene ID" value="MVLG_02298"/>
</dbReference>
<evidence type="ECO:0000256" key="2">
    <source>
        <dbReference type="ARBA" id="ARBA00022448"/>
    </source>
</evidence>
<organism evidence="10">
    <name type="scientific">Microbotryum lychnidis-dioicae (strain p1A1 Lamole / MvSl-1064)</name>
    <name type="common">Anther smut fungus</name>
    <dbReference type="NCBI Taxonomy" id="683840"/>
    <lineage>
        <taxon>Eukaryota</taxon>
        <taxon>Fungi</taxon>
        <taxon>Dikarya</taxon>
        <taxon>Basidiomycota</taxon>
        <taxon>Pucciniomycotina</taxon>
        <taxon>Microbotryomycetes</taxon>
        <taxon>Microbotryales</taxon>
        <taxon>Microbotryaceae</taxon>
        <taxon>Microbotryum</taxon>
    </lineage>
</organism>
<dbReference type="Proteomes" id="UP000017200">
    <property type="component" value="Unassembled WGS sequence"/>
</dbReference>
<keyword evidence="2" id="KW-0813">Transport</keyword>
<dbReference type="PANTHER" id="PTHR12226">
    <property type="entry name" value="MANNOSE-P-DOLICHOL UTILIZATION DEFECT 1 LEC35 -RELATED"/>
    <property type="match status" value="1"/>
</dbReference>
<reference evidence="12" key="1">
    <citation type="submission" date="2010-11" db="EMBL/GenBank/DDBJ databases">
        <title>The genome sequence of Microbotryum violaceum strain p1A1 Lamole.</title>
        <authorList>
            <person name="Cuomo C."/>
            <person name="Perlin M."/>
            <person name="Young S.K."/>
            <person name="Zeng Q."/>
            <person name="Gargeya S."/>
            <person name="Alvarado L."/>
            <person name="Berlin A."/>
            <person name="Chapman S.B."/>
            <person name="Chen Z."/>
            <person name="Freedman E."/>
            <person name="Gellesch M."/>
            <person name="Goldberg J."/>
            <person name="Griggs A."/>
            <person name="Gujja S."/>
            <person name="Heilman E."/>
            <person name="Heiman D."/>
            <person name="Howarth C."/>
            <person name="Mehta T."/>
            <person name="Neiman D."/>
            <person name="Pearson M."/>
            <person name="Roberts A."/>
            <person name="Saif S."/>
            <person name="Shea T."/>
            <person name="Shenoy N."/>
            <person name="Sisk P."/>
            <person name="Stolte C."/>
            <person name="Sykes S."/>
            <person name="White J."/>
            <person name="Yandava C."/>
            <person name="Haas B."/>
            <person name="Nusbaum C."/>
            <person name="Birren B."/>
        </authorList>
    </citation>
    <scope>NUCLEOTIDE SEQUENCE [LARGE SCALE GENOMIC DNA]</scope>
    <source>
        <strain evidence="12">p1A1 Lamole</strain>
    </source>
</reference>
<dbReference type="Pfam" id="PF04193">
    <property type="entry name" value="PQ-loop"/>
    <property type="match status" value="2"/>
</dbReference>
<evidence type="ECO:0000256" key="9">
    <source>
        <dbReference type="SAM" id="Phobius"/>
    </source>
</evidence>
<keyword evidence="3 9" id="KW-0812">Transmembrane</keyword>
<gene>
    <name evidence="10" type="ORF">MVLG_02298</name>
</gene>
<keyword evidence="5 9" id="KW-1133">Transmembrane helix</keyword>
<dbReference type="HOGENOM" id="CLU_053568_0_0_1"/>
<evidence type="ECO:0008006" key="13">
    <source>
        <dbReference type="Google" id="ProtNLM"/>
    </source>
</evidence>
<keyword evidence="4" id="KW-0677">Repeat</keyword>
<evidence type="ECO:0000313" key="11">
    <source>
        <dbReference type="EnsemblFungi" id="MVLG_02298T0"/>
    </source>
</evidence>
<dbReference type="GO" id="GO:0016020">
    <property type="term" value="C:membrane"/>
    <property type="evidence" value="ECO:0007669"/>
    <property type="project" value="UniProtKB-SubCell"/>
</dbReference>
<feature type="compositionally biased region" description="Low complexity" evidence="8">
    <location>
        <begin position="353"/>
        <end position="365"/>
    </location>
</feature>
<comment type="similarity">
    <text evidence="7">Belongs to the MPDU1 (TC 2.A.43.3) family.</text>
</comment>
<dbReference type="FunFam" id="1.20.1280.290:FF:000006">
    <property type="entry name" value="mannose-P-dolichol utilization defect 1 protein"/>
    <property type="match status" value="1"/>
</dbReference>
<evidence type="ECO:0000256" key="5">
    <source>
        <dbReference type="ARBA" id="ARBA00022989"/>
    </source>
</evidence>
<protein>
    <recommendedName>
        <fullName evidence="13">Mannose-P-dolichol utilization defect 1 protein homolog</fullName>
    </recommendedName>
</protein>
<evidence type="ECO:0000256" key="8">
    <source>
        <dbReference type="SAM" id="MobiDB-lite"/>
    </source>
</evidence>
<evidence type="ECO:0000256" key="1">
    <source>
        <dbReference type="ARBA" id="ARBA00004141"/>
    </source>
</evidence>
<dbReference type="STRING" id="683840.U5H4R0"/>
<dbReference type="OrthoDB" id="271506at2759"/>